<dbReference type="Pfam" id="PF00685">
    <property type="entry name" value="Sulfotransfer_1"/>
    <property type="match status" value="1"/>
</dbReference>
<dbReference type="PANTHER" id="PTHR11783">
    <property type="entry name" value="SULFOTRANSFERASE SULT"/>
    <property type="match status" value="1"/>
</dbReference>
<evidence type="ECO:0000256" key="3">
    <source>
        <dbReference type="RuleBase" id="RU361155"/>
    </source>
</evidence>
<evidence type="ECO:0000256" key="1">
    <source>
        <dbReference type="ARBA" id="ARBA00005771"/>
    </source>
</evidence>
<name>A0A453LL27_AEGTS</name>
<reference evidence="6" key="5">
    <citation type="journal article" date="2021" name="G3 (Bethesda)">
        <title>Aegilops tauschii genome assembly Aet v5.0 features greater sequence contiguity and improved annotation.</title>
        <authorList>
            <person name="Wang L."/>
            <person name="Zhu T."/>
            <person name="Rodriguez J.C."/>
            <person name="Deal K.R."/>
            <person name="Dubcovsky J."/>
            <person name="McGuire P.E."/>
            <person name="Lux T."/>
            <person name="Spannagl M."/>
            <person name="Mayer K.F.X."/>
            <person name="Baldrich P."/>
            <person name="Meyers B.C."/>
            <person name="Huo N."/>
            <person name="Gu Y.Q."/>
            <person name="Zhou H."/>
            <person name="Devos K.M."/>
            <person name="Bennetzen J.L."/>
            <person name="Unver T."/>
            <person name="Budak H."/>
            <person name="Gulick P.J."/>
            <person name="Galiba G."/>
            <person name="Kalapos B."/>
            <person name="Nelson D.R."/>
            <person name="Li P."/>
            <person name="You F.M."/>
            <person name="Luo M.C."/>
            <person name="Dvorak J."/>
        </authorList>
    </citation>
    <scope>NUCLEOTIDE SEQUENCE [LARGE SCALE GENOMIC DNA]</scope>
    <source>
        <strain evidence="6">cv. AL8/78</strain>
    </source>
</reference>
<evidence type="ECO:0000313" key="7">
    <source>
        <dbReference type="Proteomes" id="UP000015105"/>
    </source>
</evidence>
<reference evidence="6" key="4">
    <citation type="submission" date="2019-03" db="UniProtKB">
        <authorList>
            <consortium name="EnsemblPlants"/>
        </authorList>
    </citation>
    <scope>IDENTIFICATION</scope>
</reference>
<dbReference type="AlphaFoldDB" id="A0A453LL27"/>
<dbReference type="InterPro" id="IPR000863">
    <property type="entry name" value="Sulfotransferase_dom"/>
</dbReference>
<dbReference type="SUPFAM" id="SSF52540">
    <property type="entry name" value="P-loop containing nucleoside triphosphate hydrolases"/>
    <property type="match status" value="1"/>
</dbReference>
<dbReference type="GO" id="GO:0008146">
    <property type="term" value="F:sulfotransferase activity"/>
    <property type="evidence" value="ECO:0007669"/>
    <property type="project" value="InterPro"/>
</dbReference>
<dbReference type="EC" id="2.8.2.-" evidence="3"/>
<evidence type="ECO:0000256" key="2">
    <source>
        <dbReference type="ARBA" id="ARBA00022679"/>
    </source>
</evidence>
<feature type="region of interest" description="Disordered" evidence="4">
    <location>
        <begin position="1"/>
        <end position="23"/>
    </location>
</feature>
<dbReference type="EnsemblPlants" id="AET5Gv20827100.2">
    <property type="protein sequence ID" value="AET5Gv20827100.2"/>
    <property type="gene ID" value="AET5Gv20827100"/>
</dbReference>
<keyword evidence="7" id="KW-1185">Reference proteome</keyword>
<evidence type="ECO:0000259" key="5">
    <source>
        <dbReference type="Pfam" id="PF00685"/>
    </source>
</evidence>
<dbReference type="Proteomes" id="UP000015105">
    <property type="component" value="Chromosome 5D"/>
</dbReference>
<proteinExistence type="inferred from homology"/>
<dbReference type="Gramene" id="AET5Gv20827100.2">
    <property type="protein sequence ID" value="AET5Gv20827100.2"/>
    <property type="gene ID" value="AET5Gv20827100"/>
</dbReference>
<dbReference type="Gene3D" id="3.40.50.300">
    <property type="entry name" value="P-loop containing nucleotide triphosphate hydrolases"/>
    <property type="match status" value="1"/>
</dbReference>
<accession>A0A453LL27</accession>
<dbReference type="InterPro" id="IPR027417">
    <property type="entry name" value="P-loop_NTPase"/>
</dbReference>
<reference evidence="7" key="1">
    <citation type="journal article" date="2014" name="Science">
        <title>Ancient hybridizations among the ancestral genomes of bread wheat.</title>
        <authorList>
            <consortium name="International Wheat Genome Sequencing Consortium,"/>
            <person name="Marcussen T."/>
            <person name="Sandve S.R."/>
            <person name="Heier L."/>
            <person name="Spannagl M."/>
            <person name="Pfeifer M."/>
            <person name="Jakobsen K.S."/>
            <person name="Wulff B.B."/>
            <person name="Steuernagel B."/>
            <person name="Mayer K.F."/>
            <person name="Olsen O.A."/>
        </authorList>
    </citation>
    <scope>NUCLEOTIDE SEQUENCE [LARGE SCALE GENOMIC DNA]</scope>
    <source>
        <strain evidence="7">cv. AL8/78</strain>
    </source>
</reference>
<organism evidence="6 7">
    <name type="scientific">Aegilops tauschii subsp. strangulata</name>
    <name type="common">Goatgrass</name>
    <dbReference type="NCBI Taxonomy" id="200361"/>
    <lineage>
        <taxon>Eukaryota</taxon>
        <taxon>Viridiplantae</taxon>
        <taxon>Streptophyta</taxon>
        <taxon>Embryophyta</taxon>
        <taxon>Tracheophyta</taxon>
        <taxon>Spermatophyta</taxon>
        <taxon>Magnoliopsida</taxon>
        <taxon>Liliopsida</taxon>
        <taxon>Poales</taxon>
        <taxon>Poaceae</taxon>
        <taxon>BOP clade</taxon>
        <taxon>Pooideae</taxon>
        <taxon>Triticodae</taxon>
        <taxon>Triticeae</taxon>
        <taxon>Triticinae</taxon>
        <taxon>Aegilops</taxon>
    </lineage>
</organism>
<evidence type="ECO:0000313" key="6">
    <source>
        <dbReference type="EnsemblPlants" id="AET5Gv20827100.2"/>
    </source>
</evidence>
<keyword evidence="2 3" id="KW-0808">Transferase</keyword>
<comment type="similarity">
    <text evidence="1 3">Belongs to the sulfotransferase 1 family.</text>
</comment>
<evidence type="ECO:0000256" key="4">
    <source>
        <dbReference type="SAM" id="MobiDB-lite"/>
    </source>
</evidence>
<sequence length="238" mass="25452">VLSAADCSLSPRRGPNGHAAAEHYGKRRDIPALPLETRWPPFALRRSSGYWLSERFLPALAAFNDHFEPAPGATDVLLATCPKSGTTWLNALAFATAHRAAHPPSSPHPLLRRNPHGCVMFLDAIFDRLVADAREVLAAYPSSPRVFEPTGPTPSCQSVSYSVARVDGGGAAAKADAAAAEEAEAWRGPNASSDTILNRLGFGTMLDTLGGYGCHIFIRGNRTNTSCVTTRISNIYLV</sequence>
<reference evidence="7" key="2">
    <citation type="journal article" date="2017" name="Nat. Plants">
        <title>The Aegilops tauschii genome reveals multiple impacts of transposons.</title>
        <authorList>
            <person name="Zhao G."/>
            <person name="Zou C."/>
            <person name="Li K."/>
            <person name="Wang K."/>
            <person name="Li T."/>
            <person name="Gao L."/>
            <person name="Zhang X."/>
            <person name="Wang H."/>
            <person name="Yang Z."/>
            <person name="Liu X."/>
            <person name="Jiang W."/>
            <person name="Mao L."/>
            <person name="Kong X."/>
            <person name="Jiao Y."/>
            <person name="Jia J."/>
        </authorList>
    </citation>
    <scope>NUCLEOTIDE SEQUENCE [LARGE SCALE GENOMIC DNA]</scope>
    <source>
        <strain evidence="7">cv. AL8/78</strain>
    </source>
</reference>
<protein>
    <recommendedName>
        <fullName evidence="3">Sulfotransferase</fullName>
        <ecNumber evidence="3">2.8.2.-</ecNumber>
    </recommendedName>
</protein>
<reference evidence="6" key="3">
    <citation type="journal article" date="2017" name="Nature">
        <title>Genome sequence of the progenitor of the wheat D genome Aegilops tauschii.</title>
        <authorList>
            <person name="Luo M.C."/>
            <person name="Gu Y.Q."/>
            <person name="Puiu D."/>
            <person name="Wang H."/>
            <person name="Twardziok S.O."/>
            <person name="Deal K.R."/>
            <person name="Huo N."/>
            <person name="Zhu T."/>
            <person name="Wang L."/>
            <person name="Wang Y."/>
            <person name="McGuire P.E."/>
            <person name="Liu S."/>
            <person name="Long H."/>
            <person name="Ramasamy R.K."/>
            <person name="Rodriguez J.C."/>
            <person name="Van S.L."/>
            <person name="Yuan L."/>
            <person name="Wang Z."/>
            <person name="Xia Z."/>
            <person name="Xiao L."/>
            <person name="Anderson O.D."/>
            <person name="Ouyang S."/>
            <person name="Liang Y."/>
            <person name="Zimin A.V."/>
            <person name="Pertea G."/>
            <person name="Qi P."/>
            <person name="Bennetzen J.L."/>
            <person name="Dai X."/>
            <person name="Dawson M.W."/>
            <person name="Muller H.G."/>
            <person name="Kugler K."/>
            <person name="Rivarola-Duarte L."/>
            <person name="Spannagl M."/>
            <person name="Mayer K.F.X."/>
            <person name="Lu F.H."/>
            <person name="Bevan M.W."/>
            <person name="Leroy P."/>
            <person name="Li P."/>
            <person name="You F.M."/>
            <person name="Sun Q."/>
            <person name="Liu Z."/>
            <person name="Lyons E."/>
            <person name="Wicker T."/>
            <person name="Salzberg S.L."/>
            <person name="Devos K.M."/>
            <person name="Dvorak J."/>
        </authorList>
    </citation>
    <scope>NUCLEOTIDE SEQUENCE [LARGE SCALE GENOMIC DNA]</scope>
    <source>
        <strain evidence="6">cv. AL8/78</strain>
    </source>
</reference>
<feature type="domain" description="Sulfotransferase" evidence="5">
    <location>
        <begin position="74"/>
        <end position="148"/>
    </location>
</feature>